<dbReference type="InterPro" id="IPR036010">
    <property type="entry name" value="2Fe-2S_ferredoxin-like_sf"/>
</dbReference>
<protein>
    <submittedName>
        <fullName evidence="7">Carbon monoxide dehydrogenase small chain</fullName>
        <ecNumber evidence="7">1.2.5.3</ecNumber>
    </submittedName>
</protein>
<dbReference type="InterPro" id="IPR001041">
    <property type="entry name" value="2Fe-2S_ferredoxin-type"/>
</dbReference>
<dbReference type="RefSeq" id="WP_206709270.1">
    <property type="nucleotide sequence ID" value="NZ_CP059066.1"/>
</dbReference>
<dbReference type="SUPFAM" id="SSF54292">
    <property type="entry name" value="2Fe-2S ferredoxin-like"/>
    <property type="match status" value="1"/>
</dbReference>
<dbReference type="CDD" id="cd00207">
    <property type="entry name" value="fer2"/>
    <property type="match status" value="1"/>
</dbReference>
<evidence type="ECO:0000256" key="1">
    <source>
        <dbReference type="ARBA" id="ARBA00022714"/>
    </source>
</evidence>
<proteinExistence type="predicted"/>
<keyword evidence="2" id="KW-0479">Metal-binding</keyword>
<feature type="domain" description="2Fe-2S ferredoxin-type" evidence="6">
    <location>
        <begin position="4"/>
        <end position="79"/>
    </location>
</feature>
<dbReference type="EC" id="1.2.5.3" evidence="7"/>
<evidence type="ECO:0000256" key="3">
    <source>
        <dbReference type="ARBA" id="ARBA00023002"/>
    </source>
</evidence>
<dbReference type="AlphaFoldDB" id="A0A8A0RNA0"/>
<dbReference type="PANTHER" id="PTHR44379:SF5">
    <property type="entry name" value="OXIDOREDUCTASE WITH IRON-SULFUR SUBUNIT"/>
    <property type="match status" value="1"/>
</dbReference>
<evidence type="ECO:0000256" key="5">
    <source>
        <dbReference type="ARBA" id="ARBA00023014"/>
    </source>
</evidence>
<dbReference type="InterPro" id="IPR006058">
    <property type="entry name" value="2Fe2S_fd_BS"/>
</dbReference>
<dbReference type="PANTHER" id="PTHR44379">
    <property type="entry name" value="OXIDOREDUCTASE WITH IRON-SULFUR SUBUNIT"/>
    <property type="match status" value="1"/>
</dbReference>
<dbReference type="FunFam" id="1.10.150.120:FF:000003">
    <property type="entry name" value="Carbon monoxide dehydrogenase, small subunit"/>
    <property type="match status" value="1"/>
</dbReference>
<name>A0A8A0RNA0_9FIRM</name>
<dbReference type="GO" id="GO:0046872">
    <property type="term" value="F:metal ion binding"/>
    <property type="evidence" value="ECO:0007669"/>
    <property type="project" value="UniProtKB-KW"/>
</dbReference>
<evidence type="ECO:0000313" key="8">
    <source>
        <dbReference type="Proteomes" id="UP000662904"/>
    </source>
</evidence>
<dbReference type="Gene3D" id="1.10.150.120">
    <property type="entry name" value="[2Fe-2S]-binding domain"/>
    <property type="match status" value="1"/>
</dbReference>
<keyword evidence="5" id="KW-0411">Iron-sulfur</keyword>
<reference evidence="7" key="1">
    <citation type="submission" date="2020-07" db="EMBL/GenBank/DDBJ databases">
        <title>Koleobacter methoxysyntrophicus gen. nov., sp. nov., a novel anaerobic bacterium isolated from deep subsurface oil field and proposal of Koleobacterales ord. nov. in the phylum Firmicutes.</title>
        <authorList>
            <person name="Sakamoto S."/>
            <person name="Tamaki H."/>
        </authorList>
    </citation>
    <scope>NUCLEOTIDE SEQUENCE</scope>
    <source>
        <strain evidence="7">NRmbB1</strain>
    </source>
</reference>
<organism evidence="7 8">
    <name type="scientific">Koleobacter methoxysyntrophicus</name>
    <dbReference type="NCBI Taxonomy" id="2751313"/>
    <lineage>
        <taxon>Bacteria</taxon>
        <taxon>Bacillati</taxon>
        <taxon>Bacillota</taxon>
        <taxon>Clostridia</taxon>
        <taxon>Koleobacterales</taxon>
        <taxon>Koleobacteraceae</taxon>
        <taxon>Koleobacter</taxon>
    </lineage>
</organism>
<keyword evidence="1" id="KW-0001">2Fe-2S</keyword>
<dbReference type="Pfam" id="PF00111">
    <property type="entry name" value="Fer2"/>
    <property type="match status" value="1"/>
</dbReference>
<gene>
    <name evidence="7" type="primary">cutS_2</name>
    <name evidence="7" type="ORF">H0A61_01439</name>
</gene>
<dbReference type="InterPro" id="IPR051452">
    <property type="entry name" value="Diverse_Oxidoreductases"/>
</dbReference>
<evidence type="ECO:0000256" key="2">
    <source>
        <dbReference type="ARBA" id="ARBA00022723"/>
    </source>
</evidence>
<keyword evidence="4" id="KW-0408">Iron</keyword>
<dbReference type="PROSITE" id="PS51085">
    <property type="entry name" value="2FE2S_FER_2"/>
    <property type="match status" value="1"/>
</dbReference>
<dbReference type="Pfam" id="PF01799">
    <property type="entry name" value="Fer2_2"/>
    <property type="match status" value="1"/>
</dbReference>
<dbReference type="Proteomes" id="UP000662904">
    <property type="component" value="Chromosome"/>
</dbReference>
<accession>A0A8A0RNA0</accession>
<dbReference type="EMBL" id="CP059066">
    <property type="protein sequence ID" value="QSQ09080.1"/>
    <property type="molecule type" value="Genomic_DNA"/>
</dbReference>
<dbReference type="KEGG" id="kme:H0A61_01439"/>
<sequence length="164" mass="17520">MTKREVTFTLNGRPVTYLVEPRTTLLRALREHGVTSVKRGCEEGECGTCTVLLDGIPVKSCTLLALEVEGKAVLTVEGLVSKDGKLHPVQQAFIEGGGIQCGFCTPGMVLTAYALLSENPDPTEDDIRRALAGNLCRCTGYSGIFRSVKRAAELLKEGAGCCNS</sequence>
<evidence type="ECO:0000256" key="4">
    <source>
        <dbReference type="ARBA" id="ARBA00023004"/>
    </source>
</evidence>
<dbReference type="GO" id="GO:0008805">
    <property type="term" value="F:carbon-monoxide oxygenase activity"/>
    <property type="evidence" value="ECO:0007669"/>
    <property type="project" value="UniProtKB-EC"/>
</dbReference>
<dbReference type="SUPFAM" id="SSF47741">
    <property type="entry name" value="CO dehydrogenase ISP C-domain like"/>
    <property type="match status" value="1"/>
</dbReference>
<dbReference type="InterPro" id="IPR036884">
    <property type="entry name" value="2Fe-2S-bd_dom_sf"/>
</dbReference>
<keyword evidence="8" id="KW-1185">Reference proteome</keyword>
<keyword evidence="3 7" id="KW-0560">Oxidoreductase</keyword>
<dbReference type="InterPro" id="IPR012675">
    <property type="entry name" value="Beta-grasp_dom_sf"/>
</dbReference>
<evidence type="ECO:0000259" key="6">
    <source>
        <dbReference type="PROSITE" id="PS51085"/>
    </source>
</evidence>
<dbReference type="GO" id="GO:0051537">
    <property type="term" value="F:2 iron, 2 sulfur cluster binding"/>
    <property type="evidence" value="ECO:0007669"/>
    <property type="project" value="UniProtKB-KW"/>
</dbReference>
<dbReference type="Gene3D" id="3.10.20.30">
    <property type="match status" value="1"/>
</dbReference>
<evidence type="ECO:0000313" key="7">
    <source>
        <dbReference type="EMBL" id="QSQ09080.1"/>
    </source>
</evidence>
<dbReference type="InterPro" id="IPR002888">
    <property type="entry name" value="2Fe-2S-bd"/>
</dbReference>
<dbReference type="PROSITE" id="PS00197">
    <property type="entry name" value="2FE2S_FER_1"/>
    <property type="match status" value="1"/>
</dbReference>